<feature type="compositionally biased region" description="Low complexity" evidence="5">
    <location>
        <begin position="453"/>
        <end position="466"/>
    </location>
</feature>
<comment type="subcellular location">
    <subcellularLocation>
        <location evidence="1">Nucleus</location>
    </subcellularLocation>
</comment>
<feature type="region of interest" description="Disordered" evidence="5">
    <location>
        <begin position="1544"/>
        <end position="1566"/>
    </location>
</feature>
<feature type="region of interest" description="Disordered" evidence="5">
    <location>
        <begin position="603"/>
        <end position="623"/>
    </location>
</feature>
<sequence>MSSSRTQQMYAFNWIRNHLEEHPETSLPKQEVYDEYKSYCDSLAYHPLSAADFGKIMKHVFPNMKARRLGMRGKSKYCYSGLRKKAFVHMPSLPNLDLQKSGDGCEPMEPSSGQSPSAEDEMRSAACGLVCEWAQKVLSRQFDAVEDLARFLLNSHYIGTKSMAAITVMTGTPTGLKTPTPTSAFMPTSEASSFQPQVKTLASPSVDAKQQLQRKIQKKQQEQKLQSPLPGEAQGQNQARRTEASTPGPAIPCGSPALLSPQPTIGIVVAAVPSPITVQRSRQLMTSPSPVGSAEGKVMPTVNFQVVTHTQSLTHRQSPKAPQNISASPVGDRLARHRYPQILPKPSATGAITLRSPPTLLITNSPMKTHHVIQPQFSSHVNVVKMTAVSLTPSNTISTSSNSMVLKPASASAGVGTTTTTTFTTIAALEEVQQQGQSQGGPPATPQCPVVRPDAPASTPTPTVAPEAIITDNNPGSNSDKRSTIQKSPGGSKGPERATKYRASSEPSLLVICSPGPDRVADRTKSYPSSSSPPTSATNAATIRVETKQDSNNNSSIATTCHQESTFYLTVVPSANQNAPNVSGKSSSSNGLSAVTLLSAKDSSSCASGSKSPRKRTGPGLDSTHVIPVKRVFISQQPLGVTFDPKPGVPATVKRVPARQGTPARPESAPCRVTVKQHLVPTQILALSDSPVTNAEISSFSSQTGSVKPRSSSLLLVKQEDQSSLTLRLSTVSSHTSTTEASGAQQHSEASVSAMAVGAQQHSEASVSAMAVGAQQHSVSAMAVGAQQHSEASVSVMAVGAQQHSEASVSVMAVGAQQHSEASVSVMAVGAQQHSEASVSAMAVGAQQHSEASVSVMAVGAQQHSVSAMAVGAQQHSVSAMAVGAQQHSEASVSVMAVGAQQHSEASVSVMAVGAQQHSEASVSAMAVGAQQHSEASVSVMAVGAQQHSEASVSVMAVGAQQHSEASVSVMAVGAQQHSVSAMAVGAQQHSEASVSAMAVGAQQHSEASVSVMAVGAQQHSEASVSAMAVGAQQHSEASVSVMAVGAQQHSVSVMAVGAQQHSEASVSAMAVGAQQHSEASVSVMAVGAQQHSEASVSVMAVGAQQHSEASVSAMAVGAQQHSEASVSAMAVGAQQHSVSVMAVGAQQHSEASVSAMAVGAQQHSVSVMAVGAQQHSVSAMAVGAQQHSVSAMAVGAQQHSVSAMAVGAQQHSVSAMAVGAQQHSVSAMAVGAQQHSVSAMAVGAQQHSVSAMAVGAQQHSVSAMAVGAQQHSVSAMAVGAQQHSVSAMAVGAQQHSVSAMGNMNSTMLEESALGLLEELQKQAFTQTIAADHTKQQTLGSTDQHQLSNIMSQTSDSSDQLSGLHQEMVDFTSSSSQHGSTMDYFSFNDDDMTQDSIVEELVQMEEQMKLKGLQPLFSSCVDNMSLQGLPGGPQGPILNTHHQGGSSSFYQSAHSSTTPIQTPTLTPTPTPTEMTLGGYGLTRESPCCHHSMAPITPVEGPLGGRHTPISALSNCSSGIPPSPVECRNPFAFTPINSSMTGGHHDASVMSVSSSPIKPMQRPMATHPDKAKLEWINNRYNSSGTEATGEVGAGPGSGLSISNHSLGGLLPSYQDLVDDHFRKPHAFAVPGHSGQSFQAQSRQQDGSHFEHLTLISPVQQQLTGVSTTPTNTATKQDESFAVPAPLDSKGGALSSGGGTFRCRSVSPAVRQMTFSGTDTTIGTVTTPGTGTTTRLVVSQFSSPMTSQEILSILSNSQSVGGNLHSMAQRSQSVPLNIMMQSVVEMQGIQGQNHSNATKITNVLLSKMDSDVNDAVRGLGINNLPSNYTARMNLTQMLETQSQSQTAPGGFTAGGDGGGNAHQSQLQTVSSSPASFELQQHGGYLTSTGGGGGDMSFNQAQSGPGGEDVDLELQQIQELQEASGQLHPQLLQTQARLLQSPQLQSPHPQLQSPHSQLQSPHPQLQSPHPQLQSPQLQSPHPQLQSPHPQLQSPHPQLRSPHPQLQSPQLQSPHPQLQIPQLQSPHPQLQSPQLQSPQLQSPHPQLRSPHPQLRSPHPQLQSPQLQSPHPQLQSPQLQSPQLQSPHPQLQSPHSQLQSPHPQLQSPHSQLQSQQLQNPHPQSPQLQSPHSQLQSPHSQLQSPHSQLQSPQLRSPHPQLQSPQLQSPHPQLQSPHPQLQSPHSQLQSPHSQLQSPQALLQIPQAQAGFQLLQPITTHQQQQQQDEEDKAQQQLDFNNTVKDLLGDDGLNVHAEGLNPSSQLVGQVASELNAAVASDFTNDIRLTSDLSSSITDLNTLDADLLFDPSNQQQEQYEDATLEELKNDPLFQQICSDTVNSSFDWLESQDQPTTVEMLG</sequence>
<keyword evidence="7" id="KW-1185">Reference proteome</keyword>
<dbReference type="PANTHER" id="PTHR12619:SF2">
    <property type="entry name" value="DNA-BINDING PROTEIN RFX7"/>
    <property type="match status" value="1"/>
</dbReference>
<evidence type="ECO:0000256" key="5">
    <source>
        <dbReference type="SAM" id="MobiDB-lite"/>
    </source>
</evidence>
<feature type="compositionally biased region" description="Low complexity" evidence="5">
    <location>
        <begin position="526"/>
        <end position="540"/>
    </location>
</feature>
<feature type="region of interest" description="Disordered" evidence="5">
    <location>
        <begin position="1940"/>
        <end position="2191"/>
    </location>
</feature>
<dbReference type="FunFam" id="1.10.10.10:FF:000128">
    <property type="entry name" value="DNA-binding protein RFX5 isoform X1"/>
    <property type="match status" value="1"/>
</dbReference>
<dbReference type="KEGG" id="snh:120065941"/>
<dbReference type="SUPFAM" id="SSF46785">
    <property type="entry name" value="Winged helix' DNA-binding domain"/>
    <property type="match status" value="1"/>
</dbReference>
<comment type="similarity">
    <text evidence="4">Belongs to the RFX family.</text>
</comment>
<evidence type="ECO:0000256" key="1">
    <source>
        <dbReference type="ARBA" id="ARBA00004123"/>
    </source>
</evidence>
<feature type="compositionally biased region" description="Polar residues" evidence="5">
    <location>
        <begin position="1443"/>
        <end position="1456"/>
    </location>
</feature>
<feature type="compositionally biased region" description="Polar residues" evidence="5">
    <location>
        <begin position="740"/>
        <end position="751"/>
    </location>
</feature>
<feature type="compositionally biased region" description="Polar residues" evidence="5">
    <location>
        <begin position="183"/>
        <end position="203"/>
    </location>
</feature>
<dbReference type="Gene3D" id="1.10.10.10">
    <property type="entry name" value="Winged helix-like DNA-binding domain superfamily/Winged helix DNA-binding domain"/>
    <property type="match status" value="1"/>
</dbReference>
<evidence type="ECO:0000313" key="7">
    <source>
        <dbReference type="Proteomes" id="UP000808372"/>
    </source>
</evidence>
<accession>A0A8U1H975</accession>
<dbReference type="InterPro" id="IPR036388">
    <property type="entry name" value="WH-like_DNA-bd_sf"/>
</dbReference>
<dbReference type="PANTHER" id="PTHR12619">
    <property type="entry name" value="RFX TRANSCRIPTION FACTOR FAMILY"/>
    <property type="match status" value="1"/>
</dbReference>
<dbReference type="Proteomes" id="UP000808372">
    <property type="component" value="Chromosome 21"/>
</dbReference>
<proteinExistence type="inferred from homology"/>
<dbReference type="GeneID" id="120065941"/>
<feature type="compositionally biased region" description="Low complexity" evidence="5">
    <location>
        <begin position="1457"/>
        <end position="1471"/>
    </location>
</feature>
<dbReference type="InterPro" id="IPR036390">
    <property type="entry name" value="WH_DNA-bd_sf"/>
</dbReference>
<dbReference type="Pfam" id="PF02257">
    <property type="entry name" value="RFX_DNA_binding"/>
    <property type="match status" value="1"/>
</dbReference>
<feature type="region of interest" description="Disordered" evidence="5">
    <location>
        <begin position="1443"/>
        <end position="1471"/>
    </location>
</feature>
<feature type="compositionally biased region" description="Gly residues" evidence="5">
    <location>
        <begin position="1849"/>
        <end position="1858"/>
    </location>
</feature>
<dbReference type="RefSeq" id="XP_038872910.1">
    <property type="nucleotide sequence ID" value="XM_039016982.1"/>
</dbReference>
<dbReference type="GO" id="GO:0005634">
    <property type="term" value="C:nucleus"/>
    <property type="evidence" value="ECO:0007669"/>
    <property type="project" value="UniProtKB-SubCell"/>
</dbReference>
<feature type="compositionally biased region" description="Low complexity" evidence="5">
    <location>
        <begin position="433"/>
        <end position="442"/>
    </location>
</feature>
<keyword evidence="3" id="KW-0539">Nucleus</keyword>
<evidence type="ECO:0000259" key="6">
    <source>
        <dbReference type="PROSITE" id="PS51526"/>
    </source>
</evidence>
<dbReference type="InterPro" id="IPR003150">
    <property type="entry name" value="DNA-bd_RFX"/>
</dbReference>
<keyword evidence="2" id="KW-0238">DNA-binding</keyword>
<dbReference type="GO" id="GO:0000981">
    <property type="term" value="F:DNA-binding transcription factor activity, RNA polymerase II-specific"/>
    <property type="evidence" value="ECO:0007669"/>
    <property type="project" value="TreeGrafter"/>
</dbReference>
<feature type="region of interest" description="Disordered" evidence="5">
    <location>
        <begin position="732"/>
        <end position="759"/>
    </location>
</feature>
<feature type="region of interest" description="Disordered" evidence="5">
    <location>
        <begin position="177"/>
        <end position="257"/>
    </location>
</feature>
<feature type="region of interest" description="Disordered" evidence="5">
    <location>
        <begin position="1837"/>
        <end position="1905"/>
    </location>
</feature>
<dbReference type="PROSITE" id="PS51526">
    <property type="entry name" value="RFX_DBD"/>
    <property type="match status" value="1"/>
</dbReference>
<evidence type="ECO:0000256" key="4">
    <source>
        <dbReference type="ARBA" id="ARBA00061114"/>
    </source>
</evidence>
<evidence type="ECO:0000313" key="8">
    <source>
        <dbReference type="RefSeq" id="XP_038872910.1"/>
    </source>
</evidence>
<protein>
    <submittedName>
        <fullName evidence="8">DNA-binding protein RFX7-like</fullName>
    </submittedName>
</protein>
<dbReference type="InterPro" id="IPR039779">
    <property type="entry name" value="RFX-like"/>
</dbReference>
<name>A0A8U1H975_SALNM</name>
<evidence type="ECO:0000256" key="2">
    <source>
        <dbReference type="ARBA" id="ARBA00023125"/>
    </source>
</evidence>
<feature type="region of interest" description="Disordered" evidence="5">
    <location>
        <begin position="98"/>
        <end position="119"/>
    </location>
</feature>
<organism evidence="7 8">
    <name type="scientific">Salvelinus namaycush</name>
    <name type="common">Lake trout</name>
    <name type="synonym">Salmo namaycush</name>
    <dbReference type="NCBI Taxonomy" id="8040"/>
    <lineage>
        <taxon>Eukaryota</taxon>
        <taxon>Metazoa</taxon>
        <taxon>Chordata</taxon>
        <taxon>Craniata</taxon>
        <taxon>Vertebrata</taxon>
        <taxon>Euteleostomi</taxon>
        <taxon>Actinopterygii</taxon>
        <taxon>Neopterygii</taxon>
        <taxon>Teleostei</taxon>
        <taxon>Protacanthopterygii</taxon>
        <taxon>Salmoniformes</taxon>
        <taxon>Salmonidae</taxon>
        <taxon>Salmoninae</taxon>
        <taxon>Salvelinus</taxon>
    </lineage>
</organism>
<reference evidence="8" key="1">
    <citation type="submission" date="2025-08" db="UniProtKB">
        <authorList>
            <consortium name="RefSeq"/>
        </authorList>
    </citation>
    <scope>IDENTIFICATION</scope>
    <source>
        <tissue evidence="8">White muscle</tissue>
    </source>
</reference>
<feature type="domain" description="RFX-type winged-helix" evidence="6">
    <location>
        <begin position="11"/>
        <end position="86"/>
    </location>
</feature>
<dbReference type="GO" id="GO:0000978">
    <property type="term" value="F:RNA polymerase II cis-regulatory region sequence-specific DNA binding"/>
    <property type="evidence" value="ECO:0007669"/>
    <property type="project" value="TreeGrafter"/>
</dbReference>
<feature type="compositionally biased region" description="Polar residues" evidence="5">
    <location>
        <begin position="1859"/>
        <end position="1876"/>
    </location>
</feature>
<evidence type="ECO:0000256" key="3">
    <source>
        <dbReference type="ARBA" id="ARBA00023242"/>
    </source>
</evidence>
<gene>
    <name evidence="8" type="primary">LOC120065941</name>
</gene>
<feature type="region of interest" description="Disordered" evidence="5">
    <location>
        <begin position="433"/>
        <end position="540"/>
    </location>
</feature>